<name>A0ABU3I5T6_9ACTN</name>
<organism evidence="2 3">
    <name type="scientific">Streptomyces althioticus subsp. attaecolombicae</name>
    <dbReference type="NCBI Taxonomy" id="3075534"/>
    <lineage>
        <taxon>Bacteria</taxon>
        <taxon>Bacillati</taxon>
        <taxon>Actinomycetota</taxon>
        <taxon>Actinomycetes</taxon>
        <taxon>Kitasatosporales</taxon>
        <taxon>Streptomycetaceae</taxon>
        <taxon>Streptomyces</taxon>
        <taxon>Streptomyces althioticus group</taxon>
    </lineage>
</organism>
<feature type="compositionally biased region" description="Polar residues" evidence="1">
    <location>
        <begin position="28"/>
        <end position="37"/>
    </location>
</feature>
<sequence>MIRRLSDTSDGARATAGSPCWGARTARRSSTLGETTDSASALWWISSLAASWEK</sequence>
<evidence type="ECO:0000313" key="2">
    <source>
        <dbReference type="EMBL" id="MDT3728314.1"/>
    </source>
</evidence>
<dbReference type="EMBL" id="JAVSGH010000049">
    <property type="protein sequence ID" value="MDT3728314.1"/>
    <property type="molecule type" value="Genomic_DNA"/>
</dbReference>
<evidence type="ECO:0000313" key="3">
    <source>
        <dbReference type="Proteomes" id="UP001181313"/>
    </source>
</evidence>
<reference evidence="2" key="1">
    <citation type="submission" date="2024-05" db="EMBL/GenBank/DDBJ databases">
        <title>30 novel species of actinomycetes from the DSMZ collection.</title>
        <authorList>
            <person name="Nouioui I."/>
        </authorList>
    </citation>
    <scope>NUCLEOTIDE SEQUENCE</scope>
    <source>
        <strain evidence="2">DSM 41972</strain>
    </source>
</reference>
<comment type="caution">
    <text evidence="2">The sequence shown here is derived from an EMBL/GenBank/DDBJ whole genome shotgun (WGS) entry which is preliminary data.</text>
</comment>
<gene>
    <name evidence="2" type="ORF">ROS62_26910</name>
</gene>
<keyword evidence="3" id="KW-1185">Reference proteome</keyword>
<feature type="region of interest" description="Disordered" evidence="1">
    <location>
        <begin position="1"/>
        <end position="37"/>
    </location>
</feature>
<protein>
    <submittedName>
        <fullName evidence="2">Uncharacterized protein</fullName>
    </submittedName>
</protein>
<proteinExistence type="predicted"/>
<accession>A0ABU3I5T6</accession>
<dbReference type="RefSeq" id="WP_337675213.1">
    <property type="nucleotide sequence ID" value="NZ_JAVSGH010000049.1"/>
</dbReference>
<evidence type="ECO:0000256" key="1">
    <source>
        <dbReference type="SAM" id="MobiDB-lite"/>
    </source>
</evidence>
<dbReference type="Proteomes" id="UP001181313">
    <property type="component" value="Unassembled WGS sequence"/>
</dbReference>